<feature type="domain" description="UvrD-like helicase C-terminal" evidence="13">
    <location>
        <begin position="285"/>
        <end position="560"/>
    </location>
</feature>
<dbReference type="GO" id="GO:0033202">
    <property type="term" value="C:DNA helicase complex"/>
    <property type="evidence" value="ECO:0007669"/>
    <property type="project" value="TreeGrafter"/>
</dbReference>
<dbReference type="InterPro" id="IPR014016">
    <property type="entry name" value="UvrD-like_ATP-bd"/>
</dbReference>
<dbReference type="EMBL" id="JADINF010000155">
    <property type="protein sequence ID" value="MBO8424577.1"/>
    <property type="molecule type" value="Genomic_DNA"/>
</dbReference>
<dbReference type="AlphaFoldDB" id="A0A940DI13"/>
<feature type="domain" description="UvrD-like helicase ATP-binding" evidence="12">
    <location>
        <begin position="5"/>
        <end position="284"/>
    </location>
</feature>
<keyword evidence="2 11" id="KW-0547">Nucleotide-binding</keyword>
<comment type="caution">
    <text evidence="14">The sequence shown here is derived from an EMBL/GenBank/DDBJ whole genome shotgun (WGS) entry which is preliminary data.</text>
</comment>
<reference evidence="14" key="1">
    <citation type="submission" date="2020-10" db="EMBL/GenBank/DDBJ databases">
        <authorList>
            <person name="Gilroy R."/>
        </authorList>
    </citation>
    <scope>NUCLEOTIDE SEQUENCE</scope>
    <source>
        <strain evidence="14">517</strain>
    </source>
</reference>
<feature type="binding site" evidence="11">
    <location>
        <begin position="26"/>
        <end position="33"/>
    </location>
    <ligand>
        <name>ATP</name>
        <dbReference type="ChEBI" id="CHEBI:30616"/>
    </ligand>
</feature>
<evidence type="ECO:0000313" key="14">
    <source>
        <dbReference type="EMBL" id="MBO8424577.1"/>
    </source>
</evidence>
<evidence type="ECO:0000256" key="5">
    <source>
        <dbReference type="ARBA" id="ARBA00022840"/>
    </source>
</evidence>
<dbReference type="SUPFAM" id="SSF52540">
    <property type="entry name" value="P-loop containing nucleoside triphosphate hydrolases"/>
    <property type="match status" value="1"/>
</dbReference>
<accession>A0A940DI13</accession>
<comment type="catalytic activity">
    <reaction evidence="8">
        <text>Couples ATP hydrolysis with the unwinding of duplex DNA by translocating in the 3'-5' direction.</text>
        <dbReference type="EC" id="5.6.2.4"/>
    </reaction>
</comment>
<dbReference type="Gene3D" id="1.10.486.10">
    <property type="entry name" value="PCRA, domain 4"/>
    <property type="match status" value="1"/>
</dbReference>
<proteinExistence type="inferred from homology"/>
<keyword evidence="7" id="KW-0413">Isomerase</keyword>
<evidence type="ECO:0000256" key="3">
    <source>
        <dbReference type="ARBA" id="ARBA00022801"/>
    </source>
</evidence>
<evidence type="ECO:0000259" key="12">
    <source>
        <dbReference type="PROSITE" id="PS51198"/>
    </source>
</evidence>
<dbReference type="GO" id="GO:0016787">
    <property type="term" value="F:hydrolase activity"/>
    <property type="evidence" value="ECO:0007669"/>
    <property type="project" value="UniProtKB-UniRule"/>
</dbReference>
<keyword evidence="3 11" id="KW-0378">Hydrolase</keyword>
<dbReference type="GO" id="GO:0005829">
    <property type="term" value="C:cytosol"/>
    <property type="evidence" value="ECO:0007669"/>
    <property type="project" value="TreeGrafter"/>
</dbReference>
<dbReference type="GO" id="GO:0005524">
    <property type="term" value="F:ATP binding"/>
    <property type="evidence" value="ECO:0007669"/>
    <property type="project" value="UniProtKB-UniRule"/>
</dbReference>
<dbReference type="InterPro" id="IPR000212">
    <property type="entry name" value="DNA_helicase_UvrD/REP"/>
</dbReference>
<dbReference type="InterPro" id="IPR014017">
    <property type="entry name" value="DNA_helicase_UvrD-like_C"/>
</dbReference>
<evidence type="ECO:0000256" key="4">
    <source>
        <dbReference type="ARBA" id="ARBA00022806"/>
    </source>
</evidence>
<dbReference type="InterPro" id="IPR027417">
    <property type="entry name" value="P-loop_NTPase"/>
</dbReference>
<keyword evidence="5 11" id="KW-0067">ATP-binding</keyword>
<evidence type="ECO:0000256" key="2">
    <source>
        <dbReference type="ARBA" id="ARBA00022741"/>
    </source>
</evidence>
<dbReference type="InterPro" id="IPR013986">
    <property type="entry name" value="DExx_box_DNA_helicase_dom_sf"/>
</dbReference>
<dbReference type="Gene3D" id="3.40.50.300">
    <property type="entry name" value="P-loop containing nucleotide triphosphate hydrolases"/>
    <property type="match status" value="2"/>
</dbReference>
<protein>
    <recommendedName>
        <fullName evidence="9">DNA 3'-5' helicase</fullName>
        <ecNumber evidence="9">5.6.2.4</ecNumber>
    </recommendedName>
</protein>
<comment type="catalytic activity">
    <reaction evidence="10">
        <text>ATP + H2O = ADP + phosphate + H(+)</text>
        <dbReference type="Rhea" id="RHEA:13065"/>
        <dbReference type="ChEBI" id="CHEBI:15377"/>
        <dbReference type="ChEBI" id="CHEBI:15378"/>
        <dbReference type="ChEBI" id="CHEBI:30616"/>
        <dbReference type="ChEBI" id="CHEBI:43474"/>
        <dbReference type="ChEBI" id="CHEBI:456216"/>
        <dbReference type="EC" id="5.6.2.4"/>
    </reaction>
</comment>
<evidence type="ECO:0000256" key="11">
    <source>
        <dbReference type="PROSITE-ProRule" id="PRU00560"/>
    </source>
</evidence>
<evidence type="ECO:0000256" key="8">
    <source>
        <dbReference type="ARBA" id="ARBA00034617"/>
    </source>
</evidence>
<dbReference type="PROSITE" id="PS51198">
    <property type="entry name" value="UVRD_HELICASE_ATP_BIND"/>
    <property type="match status" value="1"/>
</dbReference>
<dbReference type="Pfam" id="PF21196">
    <property type="entry name" value="PcrA_UvrD_tudor"/>
    <property type="match status" value="1"/>
</dbReference>
<dbReference type="GO" id="GO:0000725">
    <property type="term" value="P:recombinational repair"/>
    <property type="evidence" value="ECO:0007669"/>
    <property type="project" value="TreeGrafter"/>
</dbReference>
<dbReference type="Pfam" id="PF00580">
    <property type="entry name" value="UvrD-helicase"/>
    <property type="match status" value="1"/>
</dbReference>
<keyword evidence="4 11" id="KW-0347">Helicase</keyword>
<evidence type="ECO:0000256" key="10">
    <source>
        <dbReference type="ARBA" id="ARBA00048988"/>
    </source>
</evidence>
<sequence length="746" mass="84327">MNLPENLNEVQREIVTDTEGAVLVLAGAGSGKTRVLTHRVAYLVSEKKVPGYNILAITFTNKATAEMKERLKILLGEDNGVWVSTFHSFAARILRRYAEDIGYGANFSIYDESDSKRVISKALREMHLDGSAIKDSVRDHISKAKNFGFTPEEYYAEINGVNEHAEDIKRVYERYEELLAGSNAMDFDDLLHKLKFLFENSPAAIGYCRNRFRYVHVDEFQDTNKIQYELVKMIAADSHNIFVVGDDDQSIYGWRGAEIGNILNFDKEFPEAKVYKLTENYRSTSAILECANNVIRNNRQRHGKELFTKRTGGVRVEFRSAFNDHQESEWVVDEIGSLIRYNGYRPSDFAILVRANSLTRLFEQKLGEARLAYKVIGGFKFFDRKEIQDVVAYMRMIANNRDNEAVERIVNVPARGIGDATVNAVGAFAREQAISLFDVMLEINKYESELGARIVKKVEDFRALISDLVAHASEPIYSFTKYLVERVGFENYYTASGSEEDYSRWENIKEFLAYVREYEEKNEGATVNEFLENVSLVRESGDELEDNDKVTVATMHAVKGLEFKVVFIVGCEEETFPSAQALKSNDIEEERRVMYVAITRARERLYISNAQRRFRYNRVEYLMPSRFVDEAKGKDNDSYGAFGARRNYVKGLGPRPDFLNAASSEVSKIRHSAATAPAPKKQTAPAPAKDLSGFVGGAKVVHPRYGEGTILVVLGSGSDTTATVAFPNLGVKKFILALAPLTLKKE</sequence>
<dbReference type="PROSITE" id="PS51217">
    <property type="entry name" value="UVRD_HELICASE_CTER"/>
    <property type="match status" value="1"/>
</dbReference>
<evidence type="ECO:0000256" key="1">
    <source>
        <dbReference type="ARBA" id="ARBA00009922"/>
    </source>
</evidence>
<name>A0A940DI13_9FIRM</name>
<evidence type="ECO:0000256" key="9">
    <source>
        <dbReference type="ARBA" id="ARBA00034808"/>
    </source>
</evidence>
<keyword evidence="6" id="KW-0238">DNA-binding</keyword>
<dbReference type="CDD" id="cd17932">
    <property type="entry name" value="DEXQc_UvrD"/>
    <property type="match status" value="1"/>
</dbReference>
<dbReference type="PANTHER" id="PTHR11070:SF2">
    <property type="entry name" value="ATP-DEPENDENT DNA HELICASE SRS2"/>
    <property type="match status" value="1"/>
</dbReference>
<dbReference type="CDD" id="cd18807">
    <property type="entry name" value="SF1_C_UvrD"/>
    <property type="match status" value="1"/>
</dbReference>
<evidence type="ECO:0000256" key="7">
    <source>
        <dbReference type="ARBA" id="ARBA00023235"/>
    </source>
</evidence>
<dbReference type="Pfam" id="PF13361">
    <property type="entry name" value="UvrD_C"/>
    <property type="match status" value="1"/>
</dbReference>
<evidence type="ECO:0000259" key="13">
    <source>
        <dbReference type="PROSITE" id="PS51217"/>
    </source>
</evidence>
<dbReference type="PANTHER" id="PTHR11070">
    <property type="entry name" value="UVRD / RECB / PCRA DNA HELICASE FAMILY MEMBER"/>
    <property type="match status" value="1"/>
</dbReference>
<evidence type="ECO:0000256" key="6">
    <source>
        <dbReference type="ARBA" id="ARBA00023125"/>
    </source>
</evidence>
<evidence type="ECO:0000313" key="15">
    <source>
        <dbReference type="Proteomes" id="UP000727857"/>
    </source>
</evidence>
<organism evidence="14 15">
    <name type="scientific">Candidatus Stercoripulliclostridium pullicola</name>
    <dbReference type="NCBI Taxonomy" id="2840953"/>
    <lineage>
        <taxon>Bacteria</taxon>
        <taxon>Bacillati</taxon>
        <taxon>Bacillota</taxon>
        <taxon>Clostridia</taxon>
        <taxon>Eubacteriales</taxon>
        <taxon>Candidatus Stercoripulliclostridium</taxon>
    </lineage>
</organism>
<dbReference type="GO" id="GO:0003677">
    <property type="term" value="F:DNA binding"/>
    <property type="evidence" value="ECO:0007669"/>
    <property type="project" value="UniProtKB-KW"/>
</dbReference>
<dbReference type="Gene3D" id="1.10.10.160">
    <property type="match status" value="1"/>
</dbReference>
<dbReference type="GO" id="GO:0043138">
    <property type="term" value="F:3'-5' DNA helicase activity"/>
    <property type="evidence" value="ECO:0007669"/>
    <property type="project" value="UniProtKB-EC"/>
</dbReference>
<comment type="similarity">
    <text evidence="1">Belongs to the helicase family. UvrD subfamily.</text>
</comment>
<dbReference type="Proteomes" id="UP000727857">
    <property type="component" value="Unassembled WGS sequence"/>
</dbReference>
<dbReference type="EC" id="5.6.2.4" evidence="9"/>
<gene>
    <name evidence="14" type="ORF">IAB16_06115</name>
</gene>
<dbReference type="FunFam" id="1.10.486.10:FF:000003">
    <property type="entry name" value="ATP-dependent DNA helicase"/>
    <property type="match status" value="1"/>
</dbReference>
<reference evidence="14" key="2">
    <citation type="journal article" date="2021" name="PeerJ">
        <title>Extensive microbial diversity within the chicken gut microbiome revealed by metagenomics and culture.</title>
        <authorList>
            <person name="Gilroy R."/>
            <person name="Ravi A."/>
            <person name="Getino M."/>
            <person name="Pursley I."/>
            <person name="Horton D.L."/>
            <person name="Alikhan N.F."/>
            <person name="Baker D."/>
            <person name="Gharbi K."/>
            <person name="Hall N."/>
            <person name="Watson M."/>
            <person name="Adriaenssens E.M."/>
            <person name="Foster-Nyarko E."/>
            <person name="Jarju S."/>
            <person name="Secka A."/>
            <person name="Antonio M."/>
            <person name="Oren A."/>
            <person name="Chaudhuri R.R."/>
            <person name="La Ragione R."/>
            <person name="Hildebrand F."/>
            <person name="Pallen M.J."/>
        </authorList>
    </citation>
    <scope>NUCLEOTIDE SEQUENCE</scope>
    <source>
        <strain evidence="14">517</strain>
    </source>
</reference>